<dbReference type="SUPFAM" id="SSF52218">
    <property type="entry name" value="Flavoproteins"/>
    <property type="match status" value="1"/>
</dbReference>
<dbReference type="PANTHER" id="PTHR47307:SF1">
    <property type="entry name" value="GLUTATHIONE-REGULATED POTASSIUM-EFFLUX SYSTEM ANCILLARY PROTEIN KEFG"/>
    <property type="match status" value="1"/>
</dbReference>
<protein>
    <submittedName>
        <fullName evidence="3">Flavodoxin family protein</fullName>
    </submittedName>
</protein>
<keyword evidence="1" id="KW-0560">Oxidoreductase</keyword>
<name>A0A4D7B0D1_9HYPH</name>
<organism evidence="3 4">
    <name type="scientific">Phreatobacter stygius</name>
    <dbReference type="NCBI Taxonomy" id="1940610"/>
    <lineage>
        <taxon>Bacteria</taxon>
        <taxon>Pseudomonadati</taxon>
        <taxon>Pseudomonadota</taxon>
        <taxon>Alphaproteobacteria</taxon>
        <taxon>Hyphomicrobiales</taxon>
        <taxon>Phreatobacteraceae</taxon>
        <taxon>Phreatobacter</taxon>
    </lineage>
</organism>
<feature type="domain" description="Flavodoxin-like fold" evidence="2">
    <location>
        <begin position="13"/>
        <end position="182"/>
    </location>
</feature>
<dbReference type="KEGG" id="pstg:E8M01_24470"/>
<dbReference type="Gene3D" id="3.40.50.360">
    <property type="match status" value="1"/>
</dbReference>
<dbReference type="InterPro" id="IPR003680">
    <property type="entry name" value="Flavodoxin_fold"/>
</dbReference>
<gene>
    <name evidence="3" type="ORF">E8M01_24470</name>
</gene>
<dbReference type="AlphaFoldDB" id="A0A4D7B0D1"/>
<dbReference type="InterPro" id="IPR046980">
    <property type="entry name" value="KefG/KefF"/>
</dbReference>
<evidence type="ECO:0000256" key="1">
    <source>
        <dbReference type="ARBA" id="ARBA00023002"/>
    </source>
</evidence>
<dbReference type="GO" id="GO:0003955">
    <property type="term" value="F:NAD(P)H dehydrogenase (quinone) activity"/>
    <property type="evidence" value="ECO:0007669"/>
    <property type="project" value="TreeGrafter"/>
</dbReference>
<evidence type="ECO:0000313" key="4">
    <source>
        <dbReference type="Proteomes" id="UP000298781"/>
    </source>
</evidence>
<dbReference type="RefSeq" id="WP_136962552.1">
    <property type="nucleotide sequence ID" value="NZ_CP039690.1"/>
</dbReference>
<evidence type="ECO:0000259" key="2">
    <source>
        <dbReference type="Pfam" id="PF02525"/>
    </source>
</evidence>
<dbReference type="EMBL" id="CP039690">
    <property type="protein sequence ID" value="QCI67114.1"/>
    <property type="molecule type" value="Genomic_DNA"/>
</dbReference>
<evidence type="ECO:0000313" key="3">
    <source>
        <dbReference type="EMBL" id="QCI67114.1"/>
    </source>
</evidence>
<dbReference type="PANTHER" id="PTHR47307">
    <property type="entry name" value="GLUTATHIONE-REGULATED POTASSIUM-EFFLUX SYSTEM ANCILLARY PROTEIN KEFG"/>
    <property type="match status" value="1"/>
</dbReference>
<reference evidence="3 4" key="1">
    <citation type="submission" date="2019-04" db="EMBL/GenBank/DDBJ databases">
        <title>Phreatobacter aquaticus sp. nov.</title>
        <authorList>
            <person name="Choi A."/>
        </authorList>
    </citation>
    <scope>NUCLEOTIDE SEQUENCE [LARGE SCALE GENOMIC DNA]</scope>
    <source>
        <strain evidence="3 4">KCTC 52518</strain>
    </source>
</reference>
<dbReference type="Pfam" id="PF02525">
    <property type="entry name" value="Flavodoxin_2"/>
    <property type="match status" value="1"/>
</dbReference>
<dbReference type="GO" id="GO:0009055">
    <property type="term" value="F:electron transfer activity"/>
    <property type="evidence" value="ECO:0007669"/>
    <property type="project" value="TreeGrafter"/>
</dbReference>
<dbReference type="GO" id="GO:0010181">
    <property type="term" value="F:FMN binding"/>
    <property type="evidence" value="ECO:0007669"/>
    <property type="project" value="TreeGrafter"/>
</dbReference>
<proteinExistence type="predicted"/>
<sequence length="206" mass="22693">MPKTQTHTKAKAKTLILVFHPDLARSKANAALVAAANRLDDVEIVDMQALYPSGSISVDTEVRRLIAADRIVLQFPVMWYSPPPILKSWQNAVLTHMFYIAYEDEGRLIEGRPLLVAATAGNLPAAYAPEGVNLFALTNLLRPLQSTAHRCGLVWAEPFTVYEANRLNPQARDLAGRRYAERLRHWSAETASHPAGSATEPVAVEA</sequence>
<accession>A0A4D7B0D1</accession>
<dbReference type="InterPro" id="IPR029039">
    <property type="entry name" value="Flavoprotein-like_sf"/>
</dbReference>
<dbReference type="OrthoDB" id="9798454at2"/>
<dbReference type="Proteomes" id="UP000298781">
    <property type="component" value="Chromosome"/>
</dbReference>
<keyword evidence="4" id="KW-1185">Reference proteome</keyword>